<sequence>MLIRSYTPTKPILQTEEDGTFELIIKTYFPSNDQPGGAMTNFLDCMPLNEEAEVRGPSGEIEYNGNRDFIIEGKEMHFDRVTLP</sequence>
<name>A0ABR4AA12_9LECA</name>
<dbReference type="SUPFAM" id="SSF63380">
    <property type="entry name" value="Riboflavin synthase domain-like"/>
    <property type="match status" value="1"/>
</dbReference>
<keyword evidence="6" id="KW-0472">Membrane</keyword>
<evidence type="ECO:0000256" key="6">
    <source>
        <dbReference type="ARBA" id="ARBA00023136"/>
    </source>
</evidence>
<organism evidence="8 9">
    <name type="scientific">Stereocaulon virgatum</name>
    <dbReference type="NCBI Taxonomy" id="373712"/>
    <lineage>
        <taxon>Eukaryota</taxon>
        <taxon>Fungi</taxon>
        <taxon>Dikarya</taxon>
        <taxon>Ascomycota</taxon>
        <taxon>Pezizomycotina</taxon>
        <taxon>Lecanoromycetes</taxon>
        <taxon>OSLEUM clade</taxon>
        <taxon>Lecanoromycetidae</taxon>
        <taxon>Lecanorales</taxon>
        <taxon>Lecanorineae</taxon>
        <taxon>Stereocaulaceae</taxon>
        <taxon>Stereocaulon</taxon>
    </lineage>
</organism>
<comment type="subcellular location">
    <subcellularLocation>
        <location evidence="2">Membrane</location>
    </subcellularLocation>
</comment>
<keyword evidence="3" id="KW-0285">Flavoprotein</keyword>
<keyword evidence="9" id="KW-1185">Reference proteome</keyword>
<comment type="cofactor">
    <cofactor evidence="1">
        <name>FAD</name>
        <dbReference type="ChEBI" id="CHEBI:57692"/>
    </cofactor>
</comment>
<reference evidence="8 9" key="1">
    <citation type="submission" date="2024-09" db="EMBL/GenBank/DDBJ databases">
        <title>Rethinking Asexuality: The Enigmatic Case of Functional Sexual Genes in Lepraria (Stereocaulaceae).</title>
        <authorList>
            <person name="Doellman M."/>
            <person name="Sun Y."/>
            <person name="Barcenas-Pena A."/>
            <person name="Lumbsch H.T."/>
            <person name="Grewe F."/>
        </authorList>
    </citation>
    <scope>NUCLEOTIDE SEQUENCE [LARGE SCALE GENOMIC DNA]</scope>
    <source>
        <strain evidence="8 9">Mercado 3170</strain>
    </source>
</reference>
<evidence type="ECO:0000256" key="3">
    <source>
        <dbReference type="ARBA" id="ARBA00022630"/>
    </source>
</evidence>
<gene>
    <name evidence="8" type="ORF">N7G274_004476</name>
</gene>
<proteinExistence type="predicted"/>
<evidence type="ECO:0000313" key="8">
    <source>
        <dbReference type="EMBL" id="KAL2042717.1"/>
    </source>
</evidence>
<protein>
    <recommendedName>
        <fullName evidence="7">Flavoprotein pyridine nucleotide cytochrome reductase-like FAD-binding domain-containing protein</fullName>
    </recommendedName>
</protein>
<dbReference type="PANTHER" id="PTHR19370">
    <property type="entry name" value="NADH-CYTOCHROME B5 REDUCTASE"/>
    <property type="match status" value="1"/>
</dbReference>
<dbReference type="Pfam" id="PF00970">
    <property type="entry name" value="FAD_binding_6"/>
    <property type="match status" value="1"/>
</dbReference>
<evidence type="ECO:0000256" key="5">
    <source>
        <dbReference type="ARBA" id="ARBA00023002"/>
    </source>
</evidence>
<dbReference type="Gene3D" id="2.40.30.10">
    <property type="entry name" value="Translation factors"/>
    <property type="match status" value="1"/>
</dbReference>
<evidence type="ECO:0000313" key="9">
    <source>
        <dbReference type="Proteomes" id="UP001590950"/>
    </source>
</evidence>
<accession>A0ABR4AA12</accession>
<dbReference type="EMBL" id="JBEFKJ010000013">
    <property type="protein sequence ID" value="KAL2042717.1"/>
    <property type="molecule type" value="Genomic_DNA"/>
</dbReference>
<dbReference type="Proteomes" id="UP001590950">
    <property type="component" value="Unassembled WGS sequence"/>
</dbReference>
<dbReference type="InterPro" id="IPR017938">
    <property type="entry name" value="Riboflavin_synthase-like_b-brl"/>
</dbReference>
<dbReference type="InterPro" id="IPR001834">
    <property type="entry name" value="CBR-like"/>
</dbReference>
<comment type="caution">
    <text evidence="8">The sequence shown here is derived from an EMBL/GenBank/DDBJ whole genome shotgun (WGS) entry which is preliminary data.</text>
</comment>
<keyword evidence="4" id="KW-0274">FAD</keyword>
<evidence type="ECO:0000256" key="4">
    <source>
        <dbReference type="ARBA" id="ARBA00022827"/>
    </source>
</evidence>
<dbReference type="InterPro" id="IPR008333">
    <property type="entry name" value="Cbr1-like_FAD-bd_dom"/>
</dbReference>
<evidence type="ECO:0000259" key="7">
    <source>
        <dbReference type="Pfam" id="PF00970"/>
    </source>
</evidence>
<keyword evidence="5" id="KW-0560">Oxidoreductase</keyword>
<dbReference type="PANTHER" id="PTHR19370:SF185">
    <property type="entry name" value="NADH-CYTOCHROME B5 REDUCTASE"/>
    <property type="match status" value="1"/>
</dbReference>
<feature type="domain" description="Flavoprotein pyridine nucleotide cytochrome reductase-like FAD-binding" evidence="7">
    <location>
        <begin position="2"/>
        <end position="63"/>
    </location>
</feature>
<evidence type="ECO:0000256" key="2">
    <source>
        <dbReference type="ARBA" id="ARBA00004370"/>
    </source>
</evidence>
<evidence type="ECO:0000256" key="1">
    <source>
        <dbReference type="ARBA" id="ARBA00001974"/>
    </source>
</evidence>